<reference evidence="1 2" key="1">
    <citation type="journal article" date="2024" name="Ann. Entomol. Soc. Am.">
        <title>Genomic analyses of the southern and eastern yellowjacket wasps (Hymenoptera: Vespidae) reveal evolutionary signatures of social life.</title>
        <authorList>
            <person name="Catto M.A."/>
            <person name="Caine P.B."/>
            <person name="Orr S.E."/>
            <person name="Hunt B.G."/>
            <person name="Goodisman M.A.D."/>
        </authorList>
    </citation>
    <scope>NUCLEOTIDE SEQUENCE [LARGE SCALE GENOMIC DNA]</scope>
    <source>
        <strain evidence="1">232</strain>
        <tissue evidence="1">Head and thorax</tissue>
    </source>
</reference>
<proteinExistence type="predicted"/>
<evidence type="ECO:0000313" key="1">
    <source>
        <dbReference type="EMBL" id="KAL2750354.1"/>
    </source>
</evidence>
<dbReference type="EMBL" id="JAYRBN010000014">
    <property type="protein sequence ID" value="KAL2750354.1"/>
    <property type="molecule type" value="Genomic_DNA"/>
</dbReference>
<name>A0ABD2CYY6_VESMC</name>
<sequence>MDSEKIIRYIYFPFRVIHLNGLYVVQSTLHIPRLKELNMIVTTVCRRRPRGRSVNNPKRCALYIYRRSADGDEVACHSFGGYRTNKLNQPKTKAVPIAWMYYKGAELTYI</sequence>
<dbReference type="Proteomes" id="UP001607303">
    <property type="component" value="Unassembled WGS sequence"/>
</dbReference>
<keyword evidence="2" id="KW-1185">Reference proteome</keyword>
<protein>
    <submittedName>
        <fullName evidence="1">Uncharacterized protein</fullName>
    </submittedName>
</protein>
<comment type="caution">
    <text evidence="1">The sequence shown here is derived from an EMBL/GenBank/DDBJ whole genome shotgun (WGS) entry which is preliminary data.</text>
</comment>
<gene>
    <name evidence="1" type="ORF">V1477_001413</name>
</gene>
<accession>A0ABD2CYY6</accession>
<organism evidence="1 2">
    <name type="scientific">Vespula maculifrons</name>
    <name type="common">Eastern yellow jacket</name>
    <name type="synonym">Wasp</name>
    <dbReference type="NCBI Taxonomy" id="7453"/>
    <lineage>
        <taxon>Eukaryota</taxon>
        <taxon>Metazoa</taxon>
        <taxon>Ecdysozoa</taxon>
        <taxon>Arthropoda</taxon>
        <taxon>Hexapoda</taxon>
        <taxon>Insecta</taxon>
        <taxon>Pterygota</taxon>
        <taxon>Neoptera</taxon>
        <taxon>Endopterygota</taxon>
        <taxon>Hymenoptera</taxon>
        <taxon>Apocrita</taxon>
        <taxon>Aculeata</taxon>
        <taxon>Vespoidea</taxon>
        <taxon>Vespidae</taxon>
        <taxon>Vespinae</taxon>
        <taxon>Vespula</taxon>
    </lineage>
</organism>
<dbReference type="AlphaFoldDB" id="A0ABD2CYY6"/>
<evidence type="ECO:0000313" key="2">
    <source>
        <dbReference type="Proteomes" id="UP001607303"/>
    </source>
</evidence>